<sequence length="382" mass="42016">MNGLCLFFGTDRASSDSCVMLTVEAFGEMPDTSQGLLERQMNRLGEVRLLQLRHAKVSVVDFSCRTPSASSTAPAPAQADRPLSPRERERDQAAMGGSVQQRSGESLDTRTTATILAKNRELQRVSSALAAKAHEAEIYKQELAMARQAHGADETLRTHLVDELLSWASHLEARAEEFFSTELKTAAALTKEEARASHEALRQSLALELKEEMVAASCGYRHRNMQGCEVYGSDAIQERAQLRVFAARKEMALQMRVQSTEQAMEEAAQQEILEAGEQQLATARAKLDEENEAFAQRSFVGEGRREPAFALGSSAATDTGGDGCPSQRLDRNYDVRELEVQQQLRGTEASPPPRLGPAASQPEIDVDLLELHSELDDIAEEE</sequence>
<reference evidence="3 4" key="1">
    <citation type="submission" date="2016-02" db="EMBL/GenBank/DDBJ databases">
        <title>Genome analysis of coral dinoflagellate symbionts highlights evolutionary adaptations to a symbiotic lifestyle.</title>
        <authorList>
            <person name="Aranda M."/>
            <person name="Li Y."/>
            <person name="Liew Y.J."/>
            <person name="Baumgarten S."/>
            <person name="Simakov O."/>
            <person name="Wilson M."/>
            <person name="Piel J."/>
            <person name="Ashoor H."/>
            <person name="Bougouffa S."/>
            <person name="Bajic V.B."/>
            <person name="Ryu T."/>
            <person name="Ravasi T."/>
            <person name="Bayer T."/>
            <person name="Micklem G."/>
            <person name="Kim H."/>
            <person name="Bhak J."/>
            <person name="Lajeunesse T.C."/>
            <person name="Voolstra C.R."/>
        </authorList>
    </citation>
    <scope>NUCLEOTIDE SEQUENCE [LARGE SCALE GENOMIC DNA]</scope>
    <source>
        <strain evidence="3 4">CCMP2467</strain>
    </source>
</reference>
<keyword evidence="4" id="KW-1185">Reference proteome</keyword>
<evidence type="ECO:0000256" key="1">
    <source>
        <dbReference type="SAM" id="Coils"/>
    </source>
</evidence>
<accession>A0A1Q9DNE6</accession>
<feature type="compositionally biased region" description="Basic and acidic residues" evidence="2">
    <location>
        <begin position="83"/>
        <end position="92"/>
    </location>
</feature>
<keyword evidence="1" id="KW-0175">Coiled coil</keyword>
<feature type="region of interest" description="Disordered" evidence="2">
    <location>
        <begin position="311"/>
        <end position="330"/>
    </location>
</feature>
<comment type="caution">
    <text evidence="3">The sequence shown here is derived from an EMBL/GenBank/DDBJ whole genome shotgun (WGS) entry which is preliminary data.</text>
</comment>
<name>A0A1Q9DNE6_SYMMI</name>
<gene>
    <name evidence="3" type="ORF">AK812_SmicGene21054</name>
</gene>
<feature type="region of interest" description="Disordered" evidence="2">
    <location>
        <begin position="65"/>
        <end position="108"/>
    </location>
</feature>
<organism evidence="3 4">
    <name type="scientific">Symbiodinium microadriaticum</name>
    <name type="common">Dinoflagellate</name>
    <name type="synonym">Zooxanthella microadriatica</name>
    <dbReference type="NCBI Taxonomy" id="2951"/>
    <lineage>
        <taxon>Eukaryota</taxon>
        <taxon>Sar</taxon>
        <taxon>Alveolata</taxon>
        <taxon>Dinophyceae</taxon>
        <taxon>Suessiales</taxon>
        <taxon>Symbiodiniaceae</taxon>
        <taxon>Symbiodinium</taxon>
    </lineage>
</organism>
<proteinExistence type="predicted"/>
<dbReference type="OrthoDB" id="433488at2759"/>
<feature type="region of interest" description="Disordered" evidence="2">
    <location>
        <begin position="340"/>
        <end position="364"/>
    </location>
</feature>
<feature type="compositionally biased region" description="Low complexity" evidence="2">
    <location>
        <begin position="66"/>
        <end position="77"/>
    </location>
</feature>
<protein>
    <submittedName>
        <fullName evidence="3">Uncharacterized protein</fullName>
    </submittedName>
</protein>
<dbReference type="AlphaFoldDB" id="A0A1Q9DNE6"/>
<evidence type="ECO:0000256" key="2">
    <source>
        <dbReference type="SAM" id="MobiDB-lite"/>
    </source>
</evidence>
<dbReference type="EMBL" id="LSRX01000458">
    <property type="protein sequence ID" value="OLP96688.1"/>
    <property type="molecule type" value="Genomic_DNA"/>
</dbReference>
<evidence type="ECO:0000313" key="4">
    <source>
        <dbReference type="Proteomes" id="UP000186817"/>
    </source>
</evidence>
<dbReference type="Proteomes" id="UP000186817">
    <property type="component" value="Unassembled WGS sequence"/>
</dbReference>
<evidence type="ECO:0000313" key="3">
    <source>
        <dbReference type="EMBL" id="OLP96688.1"/>
    </source>
</evidence>
<feature type="compositionally biased region" description="Polar residues" evidence="2">
    <location>
        <begin position="98"/>
        <end position="108"/>
    </location>
</feature>
<feature type="coiled-coil region" evidence="1">
    <location>
        <begin position="250"/>
        <end position="293"/>
    </location>
</feature>